<evidence type="ECO:0000313" key="7">
    <source>
        <dbReference type="Proteomes" id="UP000236214"/>
    </source>
</evidence>
<proteinExistence type="predicted"/>
<evidence type="ECO:0000259" key="4">
    <source>
        <dbReference type="PROSITE" id="PS51071"/>
    </source>
</evidence>
<dbReference type="InterPro" id="IPR001347">
    <property type="entry name" value="SIS_dom"/>
</dbReference>
<keyword evidence="7" id="KW-1185">Reference proteome</keyword>
<dbReference type="Gene3D" id="3.40.50.10490">
    <property type="entry name" value="Glucose-6-phosphate isomerase like protein, domain 1"/>
    <property type="match status" value="1"/>
</dbReference>
<dbReference type="InterPro" id="IPR000281">
    <property type="entry name" value="HTH_RpiR"/>
</dbReference>
<feature type="domain" description="HTH rpiR-type" evidence="4">
    <location>
        <begin position="2"/>
        <end position="77"/>
    </location>
</feature>
<accession>A0A2H6DW30</accession>
<dbReference type="InterPro" id="IPR047640">
    <property type="entry name" value="RpiR-like"/>
</dbReference>
<dbReference type="InterPro" id="IPR046348">
    <property type="entry name" value="SIS_dom_sf"/>
</dbReference>
<dbReference type="GO" id="GO:1901135">
    <property type="term" value="P:carbohydrate derivative metabolic process"/>
    <property type="evidence" value="ECO:0007669"/>
    <property type="project" value="InterPro"/>
</dbReference>
<keyword evidence="2" id="KW-0238">DNA-binding</keyword>
<protein>
    <recommendedName>
        <fullName evidence="8">RpiR family transcriptional regulator</fullName>
    </recommendedName>
</protein>
<name>A0A2H6DW30_TETHA</name>
<reference evidence="6 7" key="1">
    <citation type="submission" date="2016-05" db="EMBL/GenBank/DDBJ databases">
        <title>Whole genome sequencing of Tetragenococcus halophilus subsp. halophilus NISL 7118.</title>
        <authorList>
            <person name="Shiwa Y."/>
            <person name="Nishimura I."/>
            <person name="Yoshikawa H."/>
            <person name="Koyama Y."/>
            <person name="Oguma T."/>
        </authorList>
    </citation>
    <scope>NUCLEOTIDE SEQUENCE [LARGE SCALE GENOMIC DNA]</scope>
    <source>
        <strain evidence="6 7">NISL 7118</strain>
    </source>
</reference>
<dbReference type="RefSeq" id="WP_069028689.1">
    <property type="nucleotide sequence ID" value="NZ_BDEC01000143.1"/>
</dbReference>
<dbReference type="Pfam" id="PF01380">
    <property type="entry name" value="SIS"/>
    <property type="match status" value="1"/>
</dbReference>
<dbReference type="PANTHER" id="PTHR30514">
    <property type="entry name" value="GLUCOKINASE"/>
    <property type="match status" value="1"/>
</dbReference>
<dbReference type="PANTHER" id="PTHR30514:SF1">
    <property type="entry name" value="HTH-TYPE TRANSCRIPTIONAL REGULATOR HEXR-RELATED"/>
    <property type="match status" value="1"/>
</dbReference>
<evidence type="ECO:0008006" key="8">
    <source>
        <dbReference type="Google" id="ProtNLM"/>
    </source>
</evidence>
<dbReference type="Pfam" id="PF01418">
    <property type="entry name" value="HTH_6"/>
    <property type="match status" value="1"/>
</dbReference>
<dbReference type="Proteomes" id="UP000236214">
    <property type="component" value="Unassembled WGS sequence"/>
</dbReference>
<keyword evidence="3" id="KW-0804">Transcription</keyword>
<organism evidence="6 7">
    <name type="scientific">Tetragenococcus halophilus subsp. halophilus</name>
    <dbReference type="NCBI Taxonomy" id="1513897"/>
    <lineage>
        <taxon>Bacteria</taxon>
        <taxon>Bacillati</taxon>
        <taxon>Bacillota</taxon>
        <taxon>Bacilli</taxon>
        <taxon>Lactobacillales</taxon>
        <taxon>Enterococcaceae</taxon>
        <taxon>Tetragenococcus</taxon>
    </lineage>
</organism>
<dbReference type="SUPFAM" id="SSF46689">
    <property type="entry name" value="Homeodomain-like"/>
    <property type="match status" value="1"/>
</dbReference>
<evidence type="ECO:0000256" key="1">
    <source>
        <dbReference type="ARBA" id="ARBA00023015"/>
    </source>
</evidence>
<evidence type="ECO:0000256" key="2">
    <source>
        <dbReference type="ARBA" id="ARBA00023125"/>
    </source>
</evidence>
<dbReference type="InterPro" id="IPR036388">
    <property type="entry name" value="WH-like_DNA-bd_sf"/>
</dbReference>
<dbReference type="CDD" id="cd05013">
    <property type="entry name" value="SIS_RpiR"/>
    <property type="match status" value="1"/>
</dbReference>
<dbReference type="InterPro" id="IPR009057">
    <property type="entry name" value="Homeodomain-like_sf"/>
</dbReference>
<evidence type="ECO:0000256" key="3">
    <source>
        <dbReference type="ARBA" id="ARBA00023163"/>
    </source>
</evidence>
<sequence length="255" mass="28849">MDSVYHQIQKNYDALSSTEQIIIDYMLNQPNVKNLKMKLIQNDLHVSAPTIVRAIKKLSYPSFTEFKYAIANTQGPANQIDSEENYETMIETFSSDFSKTIHMMEEEKLYAIANSILQSHRVFCIGMGSSVSVVNSFNRKLKNLGLWSNDYTEAAPFRDIADIATNNDCLLIFSLSGKEEQILEIAVKSKLKNVTVISITGFSNNPLQSLSDISLLTYQTPQKRKKLRSRLMLSVAAEVIFETVLLKKEGEKDDT</sequence>
<dbReference type="PROSITE" id="PS51071">
    <property type="entry name" value="HTH_RPIR"/>
    <property type="match status" value="1"/>
</dbReference>
<dbReference type="GO" id="GO:0003677">
    <property type="term" value="F:DNA binding"/>
    <property type="evidence" value="ECO:0007669"/>
    <property type="project" value="UniProtKB-KW"/>
</dbReference>
<dbReference type="AlphaFoldDB" id="A0A2H6DW30"/>
<comment type="caution">
    <text evidence="6">The sequence shown here is derived from an EMBL/GenBank/DDBJ whole genome shotgun (WGS) entry which is preliminary data.</text>
</comment>
<dbReference type="GeneID" id="64053417"/>
<evidence type="ECO:0000259" key="5">
    <source>
        <dbReference type="PROSITE" id="PS51464"/>
    </source>
</evidence>
<dbReference type="GO" id="GO:0097367">
    <property type="term" value="F:carbohydrate derivative binding"/>
    <property type="evidence" value="ECO:0007669"/>
    <property type="project" value="InterPro"/>
</dbReference>
<dbReference type="PROSITE" id="PS51464">
    <property type="entry name" value="SIS"/>
    <property type="match status" value="1"/>
</dbReference>
<dbReference type="Gene3D" id="1.10.10.10">
    <property type="entry name" value="Winged helix-like DNA-binding domain superfamily/Winged helix DNA-binding domain"/>
    <property type="match status" value="1"/>
</dbReference>
<gene>
    <name evidence="6" type="ORF">TEHN7118_1972</name>
</gene>
<dbReference type="InterPro" id="IPR035472">
    <property type="entry name" value="RpiR-like_SIS"/>
</dbReference>
<evidence type="ECO:0000313" key="6">
    <source>
        <dbReference type="EMBL" id="GBD69166.1"/>
    </source>
</evidence>
<feature type="domain" description="SIS" evidence="5">
    <location>
        <begin position="112"/>
        <end position="251"/>
    </location>
</feature>
<keyword evidence="1" id="KW-0805">Transcription regulation</keyword>
<dbReference type="GO" id="GO:0003700">
    <property type="term" value="F:DNA-binding transcription factor activity"/>
    <property type="evidence" value="ECO:0007669"/>
    <property type="project" value="InterPro"/>
</dbReference>
<dbReference type="EMBL" id="BDEC01000143">
    <property type="protein sequence ID" value="GBD69166.1"/>
    <property type="molecule type" value="Genomic_DNA"/>
</dbReference>
<dbReference type="SUPFAM" id="SSF53697">
    <property type="entry name" value="SIS domain"/>
    <property type="match status" value="1"/>
</dbReference>